<evidence type="ECO:0000313" key="1">
    <source>
        <dbReference type="EMBL" id="MCH93121.1"/>
    </source>
</evidence>
<reference evidence="1 2" key="1">
    <citation type="journal article" date="2018" name="Front. Plant Sci.">
        <title>Red Clover (Trifolium pratense) and Zigzag Clover (T. medium) - A Picture of Genomic Similarities and Differences.</title>
        <authorList>
            <person name="Dluhosova J."/>
            <person name="Istvanek J."/>
            <person name="Nedelnik J."/>
            <person name="Repkova J."/>
        </authorList>
    </citation>
    <scope>NUCLEOTIDE SEQUENCE [LARGE SCALE GENOMIC DNA]</scope>
    <source>
        <strain evidence="2">cv. 10/8</strain>
        <tissue evidence="1">Leaf</tissue>
    </source>
</reference>
<keyword evidence="2" id="KW-1185">Reference proteome</keyword>
<protein>
    <submittedName>
        <fullName evidence="1">Putative ribonuclease H protein</fullName>
    </submittedName>
</protein>
<organism evidence="1 2">
    <name type="scientific">Trifolium medium</name>
    <dbReference type="NCBI Taxonomy" id="97028"/>
    <lineage>
        <taxon>Eukaryota</taxon>
        <taxon>Viridiplantae</taxon>
        <taxon>Streptophyta</taxon>
        <taxon>Embryophyta</taxon>
        <taxon>Tracheophyta</taxon>
        <taxon>Spermatophyta</taxon>
        <taxon>Magnoliopsida</taxon>
        <taxon>eudicotyledons</taxon>
        <taxon>Gunneridae</taxon>
        <taxon>Pentapetalae</taxon>
        <taxon>rosids</taxon>
        <taxon>fabids</taxon>
        <taxon>Fabales</taxon>
        <taxon>Fabaceae</taxon>
        <taxon>Papilionoideae</taxon>
        <taxon>50 kb inversion clade</taxon>
        <taxon>NPAAA clade</taxon>
        <taxon>Hologalegina</taxon>
        <taxon>IRL clade</taxon>
        <taxon>Trifolieae</taxon>
        <taxon>Trifolium</taxon>
    </lineage>
</organism>
<comment type="caution">
    <text evidence="1">The sequence shown here is derived from an EMBL/GenBank/DDBJ whole genome shotgun (WGS) entry which is preliminary data.</text>
</comment>
<evidence type="ECO:0000313" key="2">
    <source>
        <dbReference type="Proteomes" id="UP000265520"/>
    </source>
</evidence>
<proteinExistence type="predicted"/>
<dbReference type="AlphaFoldDB" id="A0A392N043"/>
<dbReference type="InterPro" id="IPR052929">
    <property type="entry name" value="RNase_H-like_EbsB-rel"/>
</dbReference>
<accession>A0A392N043</accession>
<sequence>MLKKTHKLCATRECCQAAGLLSVLDNNVYQQGLAADRVFAMCRNEDRATMGRVATLFWSIWHHRNDVVWNDSHNLPNQVGRIAYSAWNDWFAVHHLKHDENHIPAPPTTYRWENPRNGWVKCNVDAAFFGEAKVTTMGACFRDHVGNFVAGFMQRKQATLSTVEGEARGSCRP</sequence>
<name>A0A392N043_9FABA</name>
<dbReference type="Proteomes" id="UP000265520">
    <property type="component" value="Unassembled WGS sequence"/>
</dbReference>
<dbReference type="PANTHER" id="PTHR47074:SF48">
    <property type="entry name" value="POLYNUCLEOTIDYL TRANSFERASE, RIBONUCLEASE H-LIKE SUPERFAMILY PROTEIN"/>
    <property type="match status" value="1"/>
</dbReference>
<gene>
    <name evidence="1" type="ORF">A2U01_0014069</name>
</gene>
<dbReference type="EMBL" id="LXQA010024223">
    <property type="protein sequence ID" value="MCH93121.1"/>
    <property type="molecule type" value="Genomic_DNA"/>
</dbReference>
<dbReference type="PANTHER" id="PTHR47074">
    <property type="entry name" value="BNAC02G40300D PROTEIN"/>
    <property type="match status" value="1"/>
</dbReference>